<dbReference type="GO" id="GO:0012505">
    <property type="term" value="C:endomembrane system"/>
    <property type="evidence" value="ECO:0007669"/>
    <property type="project" value="UniProtKB-SubCell"/>
</dbReference>
<protein>
    <submittedName>
        <fullName evidence="13">Vacuolar sorting receptor</fullName>
    </submittedName>
</protein>
<reference evidence="14" key="1">
    <citation type="journal article" date="2006" name="PLoS Biol.">
        <title>Macronuclear genome sequence of the ciliate Tetrahymena thermophila, a model eukaryote.</title>
        <authorList>
            <person name="Eisen J.A."/>
            <person name="Coyne R.S."/>
            <person name="Wu M."/>
            <person name="Wu D."/>
            <person name="Thiagarajan M."/>
            <person name="Wortman J.R."/>
            <person name="Badger J.H."/>
            <person name="Ren Q."/>
            <person name="Amedeo P."/>
            <person name="Jones K.M."/>
            <person name="Tallon L.J."/>
            <person name="Delcher A.L."/>
            <person name="Salzberg S.L."/>
            <person name="Silva J.C."/>
            <person name="Haas B.J."/>
            <person name="Majoros W.H."/>
            <person name="Farzad M."/>
            <person name="Carlton J.M."/>
            <person name="Smith R.K. Jr."/>
            <person name="Garg J."/>
            <person name="Pearlman R.E."/>
            <person name="Karrer K.M."/>
            <person name="Sun L."/>
            <person name="Manning G."/>
            <person name="Elde N.C."/>
            <person name="Turkewitz A.P."/>
            <person name="Asai D.J."/>
            <person name="Wilkes D.E."/>
            <person name="Wang Y."/>
            <person name="Cai H."/>
            <person name="Collins K."/>
            <person name="Stewart B.A."/>
            <person name="Lee S.R."/>
            <person name="Wilamowska K."/>
            <person name="Weinberg Z."/>
            <person name="Ruzzo W.L."/>
            <person name="Wloga D."/>
            <person name="Gaertig J."/>
            <person name="Frankel J."/>
            <person name="Tsao C.-C."/>
            <person name="Gorovsky M.A."/>
            <person name="Keeling P.J."/>
            <person name="Waller R.F."/>
            <person name="Patron N.J."/>
            <person name="Cherry J.M."/>
            <person name="Stover N.A."/>
            <person name="Krieger C.J."/>
            <person name="del Toro C."/>
            <person name="Ryder H.F."/>
            <person name="Williamson S.C."/>
            <person name="Barbeau R.A."/>
            <person name="Hamilton E.P."/>
            <person name="Orias E."/>
        </authorList>
    </citation>
    <scope>NUCLEOTIDE SEQUENCE [LARGE SCALE GENOMIC DNA]</scope>
    <source>
        <strain evidence="14">SB210</strain>
    </source>
</reference>
<dbReference type="Gene3D" id="3.50.30.30">
    <property type="match status" value="1"/>
</dbReference>
<keyword evidence="6 9" id="KW-0472">Membrane</keyword>
<evidence type="ECO:0000256" key="7">
    <source>
        <dbReference type="ARBA" id="ARBA00023180"/>
    </source>
</evidence>
<dbReference type="OrthoDB" id="10045365at2759"/>
<evidence type="ECO:0000256" key="10">
    <source>
        <dbReference type="SAM" id="SignalP"/>
    </source>
</evidence>
<dbReference type="GO" id="GO:0016020">
    <property type="term" value="C:membrane"/>
    <property type="evidence" value="ECO:0007669"/>
    <property type="project" value="UniProtKB-SubCell"/>
</dbReference>
<evidence type="ECO:0000256" key="4">
    <source>
        <dbReference type="ARBA" id="ARBA00022737"/>
    </source>
</evidence>
<dbReference type="InParanoid" id="Q22BC7"/>
<feature type="chain" id="PRO_5004200821" evidence="10">
    <location>
        <begin position="22"/>
        <end position="442"/>
    </location>
</feature>
<dbReference type="HOGENOM" id="CLU_042606_0_0_1"/>
<evidence type="ECO:0000256" key="2">
    <source>
        <dbReference type="ARBA" id="ARBA00022692"/>
    </source>
</evidence>
<comment type="subcellular location">
    <subcellularLocation>
        <location evidence="8">Endomembrane system</location>
        <topology evidence="8">Single-pass membrane protein</topology>
    </subcellularLocation>
    <subcellularLocation>
        <location evidence="1">Membrane</location>
        <topology evidence="1">Single-pass type I membrane protein</topology>
    </subcellularLocation>
</comment>
<proteinExistence type="predicted"/>
<dbReference type="PANTHER" id="PTHR22702">
    <property type="entry name" value="PROTEASE-ASSOCIATED DOMAIN-CONTAINING PROTEIN"/>
    <property type="match status" value="1"/>
</dbReference>
<sequence length="442" mass="50459">MKQIKIALVIFLIILTQSVNASFKIESPAFPDLIHFRSADFGYIPYGKILSGKMIISNQTDPYGCFNSTNLAAKQQFLLVKYGNCSVIQKALAAQQSKVKMLIVMADHDSIDEVHMLNTVKSDKITIPVILFSKSIGDQIINEVKKQNGVLKGQCFFPRNIAKQGPVSIDYWFDPLDSNNYPFFYRFSSLHQDLGSDVKFRIHLALTFDQQESSQNYKTESCVSNGKYCANDPDGPGRLQGKDEVLIGLAMLCLQELDSSYKLTQTLFKFDFICLYQEKNRQLPLQCLTDVAKNNGYNITNFNEQCFAKHFKNSDLQGDNDLLEKEKILFQQETVQIWPELYVNQRAIRGDIQSLEEVESAICGGFQDPVPSACYDYFEYQDDSINPGYIILTILLSALVMFFILFGVFKLYYHKKFKEQIDGEVNNVIQKYLSFQDETDNS</sequence>
<dbReference type="RefSeq" id="XP_001030244.2">
    <property type="nucleotide sequence ID" value="XM_001030244.2"/>
</dbReference>
<name>Q22BC7_TETTS</name>
<accession>Q22BC7</accession>
<evidence type="ECO:0000256" key="1">
    <source>
        <dbReference type="ARBA" id="ARBA00004479"/>
    </source>
</evidence>
<gene>
    <name evidence="13" type="ORF">TTHERM_01107290</name>
</gene>
<keyword evidence="7" id="KW-0325">Glycoprotein</keyword>
<dbReference type="InterPro" id="IPR056858">
    <property type="entry name" value="VSR_TRX"/>
</dbReference>
<feature type="domain" description="Vacuolar sorting receptor thioredoxin-like" evidence="12">
    <location>
        <begin position="183"/>
        <end position="363"/>
    </location>
</feature>
<evidence type="ECO:0000259" key="11">
    <source>
        <dbReference type="Pfam" id="PF02225"/>
    </source>
</evidence>
<dbReference type="KEGG" id="tet:TTHERM_01107290"/>
<organism evidence="13 14">
    <name type="scientific">Tetrahymena thermophila (strain SB210)</name>
    <dbReference type="NCBI Taxonomy" id="312017"/>
    <lineage>
        <taxon>Eukaryota</taxon>
        <taxon>Sar</taxon>
        <taxon>Alveolata</taxon>
        <taxon>Ciliophora</taxon>
        <taxon>Intramacronucleata</taxon>
        <taxon>Oligohymenophorea</taxon>
        <taxon>Hymenostomatida</taxon>
        <taxon>Tetrahymenina</taxon>
        <taxon>Tetrahymenidae</taxon>
        <taxon>Tetrahymena</taxon>
    </lineage>
</organism>
<keyword evidence="4" id="KW-0677">Repeat</keyword>
<evidence type="ECO:0000259" key="12">
    <source>
        <dbReference type="Pfam" id="PF25011"/>
    </source>
</evidence>
<keyword evidence="14" id="KW-1185">Reference proteome</keyword>
<dbReference type="EMBL" id="GG662272">
    <property type="protein sequence ID" value="EAR82581.2"/>
    <property type="molecule type" value="Genomic_DNA"/>
</dbReference>
<dbReference type="PANTHER" id="PTHR22702:SF1">
    <property type="entry name" value="PROTEASE-ASSOCIATED DOMAIN-CONTAINING PROTEIN 1"/>
    <property type="match status" value="1"/>
</dbReference>
<keyword evidence="3 10" id="KW-0732">Signal</keyword>
<keyword evidence="13" id="KW-0675">Receptor</keyword>
<dbReference type="AlphaFoldDB" id="Q22BC7"/>
<feature type="domain" description="PA" evidence="11">
    <location>
        <begin position="61"/>
        <end position="140"/>
    </location>
</feature>
<keyword evidence="2 9" id="KW-0812">Transmembrane</keyword>
<feature type="signal peptide" evidence="10">
    <location>
        <begin position="1"/>
        <end position="21"/>
    </location>
</feature>
<evidence type="ECO:0000256" key="8">
    <source>
        <dbReference type="ARBA" id="ARBA00037847"/>
    </source>
</evidence>
<dbReference type="Pfam" id="PF25011">
    <property type="entry name" value="VSR_TRX"/>
    <property type="match status" value="1"/>
</dbReference>
<keyword evidence="5 9" id="KW-1133">Transmembrane helix</keyword>
<dbReference type="GeneID" id="7837856"/>
<feature type="transmembrane region" description="Helical" evidence="9">
    <location>
        <begin position="389"/>
        <end position="413"/>
    </location>
</feature>
<dbReference type="Proteomes" id="UP000009168">
    <property type="component" value="Unassembled WGS sequence"/>
</dbReference>
<evidence type="ECO:0000256" key="6">
    <source>
        <dbReference type="ARBA" id="ARBA00023136"/>
    </source>
</evidence>
<evidence type="ECO:0000256" key="9">
    <source>
        <dbReference type="SAM" id="Phobius"/>
    </source>
</evidence>
<dbReference type="InterPro" id="IPR003137">
    <property type="entry name" value="PA_domain"/>
</dbReference>
<evidence type="ECO:0000313" key="14">
    <source>
        <dbReference type="Proteomes" id="UP000009168"/>
    </source>
</evidence>
<dbReference type="STRING" id="312017.Q22BC7"/>
<evidence type="ECO:0000313" key="13">
    <source>
        <dbReference type="EMBL" id="EAR82581.2"/>
    </source>
</evidence>
<evidence type="ECO:0000256" key="5">
    <source>
        <dbReference type="ARBA" id="ARBA00022989"/>
    </source>
</evidence>
<evidence type="ECO:0000256" key="3">
    <source>
        <dbReference type="ARBA" id="ARBA00022729"/>
    </source>
</evidence>
<dbReference type="Pfam" id="PF02225">
    <property type="entry name" value="PA"/>
    <property type="match status" value="1"/>
</dbReference>